<dbReference type="EMBL" id="GQ329881">
    <property type="protein sequence ID" value="ADD74111.1"/>
    <property type="molecule type" value="Genomic_DNA"/>
</dbReference>
<dbReference type="RefSeq" id="WP_015060336.1">
    <property type="nucleotide sequence ID" value="NC_019229.1"/>
</dbReference>
<geneLocation type="plasmid" evidence="1">
    <name>pRF</name>
</geneLocation>
<evidence type="ECO:0000313" key="1">
    <source>
        <dbReference type="EMBL" id="ADD74111.1"/>
    </source>
</evidence>
<organism evidence="1">
    <name type="scientific">Rickettsia felis</name>
    <name type="common">Rickettsia azadi</name>
    <dbReference type="NCBI Taxonomy" id="42862"/>
    <lineage>
        <taxon>Bacteria</taxon>
        <taxon>Pseudomonadati</taxon>
        <taxon>Pseudomonadota</taxon>
        <taxon>Alphaproteobacteria</taxon>
        <taxon>Rickettsiales</taxon>
        <taxon>Rickettsiaceae</taxon>
        <taxon>Rickettsieae</taxon>
        <taxon>Rickettsia</taxon>
        <taxon>spotted fever group</taxon>
    </lineage>
</organism>
<dbReference type="AlphaFoldDB" id="D4N328"/>
<proteinExistence type="predicted"/>
<name>D4N328_RICFI</name>
<reference evidence="1" key="1">
    <citation type="journal article" date="2010" name="Appl. Environ. Microbiol.">
        <title>Rickettsia felis infection in a common household insect pest, Liposcelis bostrychophila (Psocoptera: Liposcelidae).</title>
        <authorList>
            <person name="Behar A."/>
            <person name="McCormick L.J."/>
            <person name="Perlman S.J."/>
        </authorList>
    </citation>
    <scope>NUCLEOTIDE SEQUENCE</scope>
    <source>
        <plasmid evidence="1">pRF</plasmid>
    </source>
</reference>
<accession>D4N328</accession>
<keyword evidence="1" id="KW-0614">Plasmid</keyword>
<protein>
    <submittedName>
        <fullName evidence="1">Tetratricopeptide repeat domain protein</fullName>
    </submittedName>
</protein>
<sequence>MFKIKNITKSIKHIKKILTPSSHKTTCSSIVASTFDMETSNKITSDFGFSKKYVVNNSKETDWVGIRKAIYNRFSDEIDATNIQSLEQVTPLVASKQQGFSATNVNINWAEIRALIYNRFADEIHAWSKKQHGDIIKYSPVRDVNEELEIIKEQGYSFAKQKAALKRSITDKWDEIERIKYLSQDTSWNTKSQQKLLSHDNSIIGRMKFLSIKGYLSNYAGDDELSQSIDSVIKIKDTLITEFMNRAYDKHMHATAARQNVAEAITFDSLIDEQEVMVLGE</sequence>